<keyword evidence="2" id="KW-0378">Hydrolase</keyword>
<dbReference type="Gene3D" id="1.20.120.450">
    <property type="entry name" value="dinb family like domain"/>
    <property type="match status" value="1"/>
</dbReference>
<reference evidence="3" key="2">
    <citation type="submission" date="2014-05" db="EMBL/GenBank/DDBJ databases">
        <title>Draft genome sequence of Virgibacillus massiliensis Vm-5.</title>
        <authorList>
            <person name="Khelaifia S."/>
            <person name="Croce O."/>
            <person name="Lagier J.C."/>
            <person name="Raoult D."/>
        </authorList>
    </citation>
    <scope>NUCLEOTIDE SEQUENCE [LARGE SCALE GENOMIC DNA]</scope>
    <source>
        <strain evidence="3">Vm-5</strain>
    </source>
</reference>
<dbReference type="STRING" id="1462526.BN990_03115"/>
<evidence type="ECO:0000313" key="2">
    <source>
        <dbReference type="EMBL" id="CDQ40786.1"/>
    </source>
</evidence>
<feature type="domain" description="DinB-like" evidence="1">
    <location>
        <begin position="6"/>
        <end position="154"/>
    </location>
</feature>
<reference evidence="2 3" key="1">
    <citation type="submission" date="2014-03" db="EMBL/GenBank/DDBJ databases">
        <authorList>
            <person name="Urmite Genomes U."/>
        </authorList>
    </citation>
    <scope>NUCLEOTIDE SEQUENCE [LARGE SCALE GENOMIC DNA]</scope>
    <source>
        <strain evidence="2 3">Vm-5</strain>
    </source>
</reference>
<dbReference type="OrthoDB" id="5464839at2"/>
<keyword evidence="3" id="KW-1185">Reference proteome</keyword>
<sequence length="162" mass="18534">MVQINEQARETLLSEVSGLTDEQLNLKPSTDQWSVKQILEHLFLMEAAITKTIQQQIILGDTKTVDEKPIHFTVNRSVKVDAPEFAIPSEAFATLEEMKQKLAASHEGLQNLEKTADKKTLREKAYPHPAFGELSLYQYIPFVGYHEMRHIEQLKEVKAKMN</sequence>
<comment type="caution">
    <text evidence="2">The sequence shown here is derived from an EMBL/GenBank/DDBJ whole genome shotgun (WGS) entry which is preliminary data.</text>
</comment>
<dbReference type="SUPFAM" id="SSF109854">
    <property type="entry name" value="DinB/YfiT-like putative metalloenzymes"/>
    <property type="match status" value="1"/>
</dbReference>
<gene>
    <name evidence="2" type="ORF">BN990_03115</name>
</gene>
<dbReference type="AlphaFoldDB" id="A0A024QFP3"/>
<dbReference type="Proteomes" id="UP000028875">
    <property type="component" value="Unassembled WGS sequence"/>
</dbReference>
<protein>
    <submittedName>
        <fullName evidence="2">Metal-dependent hydrolase</fullName>
    </submittedName>
</protein>
<dbReference type="eggNOG" id="COG2318">
    <property type="taxonomic scope" value="Bacteria"/>
</dbReference>
<organism evidence="2 3">
    <name type="scientific">Virgibacillus massiliensis</name>
    <dbReference type="NCBI Taxonomy" id="1462526"/>
    <lineage>
        <taxon>Bacteria</taxon>
        <taxon>Bacillati</taxon>
        <taxon>Bacillota</taxon>
        <taxon>Bacilli</taxon>
        <taxon>Bacillales</taxon>
        <taxon>Bacillaceae</taxon>
        <taxon>Virgibacillus</taxon>
    </lineage>
</organism>
<evidence type="ECO:0000313" key="3">
    <source>
        <dbReference type="Proteomes" id="UP000028875"/>
    </source>
</evidence>
<evidence type="ECO:0000259" key="1">
    <source>
        <dbReference type="Pfam" id="PF12867"/>
    </source>
</evidence>
<dbReference type="InterPro" id="IPR024775">
    <property type="entry name" value="DinB-like"/>
</dbReference>
<dbReference type="InterPro" id="IPR034660">
    <property type="entry name" value="DinB/YfiT-like"/>
</dbReference>
<name>A0A024QFP3_9BACI</name>
<proteinExistence type="predicted"/>
<dbReference type="RefSeq" id="WP_021292071.1">
    <property type="nucleotide sequence ID" value="NZ_BNER01000006.1"/>
</dbReference>
<dbReference type="EMBL" id="CCDP010000002">
    <property type="protein sequence ID" value="CDQ40786.1"/>
    <property type="molecule type" value="Genomic_DNA"/>
</dbReference>
<accession>A0A024QFP3</accession>
<dbReference type="Pfam" id="PF12867">
    <property type="entry name" value="DinB_2"/>
    <property type="match status" value="1"/>
</dbReference>
<dbReference type="GO" id="GO:0016787">
    <property type="term" value="F:hydrolase activity"/>
    <property type="evidence" value="ECO:0007669"/>
    <property type="project" value="UniProtKB-KW"/>
</dbReference>